<keyword evidence="5 7" id="KW-0472">Membrane</keyword>
<dbReference type="CDD" id="cd04590">
    <property type="entry name" value="CBS_pair_CorC_HlyC_assoc"/>
    <property type="match status" value="1"/>
</dbReference>
<feature type="transmembrane region" description="Helical" evidence="9">
    <location>
        <begin position="185"/>
        <end position="205"/>
    </location>
</feature>
<keyword evidence="4 7" id="KW-1133">Transmembrane helix</keyword>
<dbReference type="EMBL" id="JACCJC010000004">
    <property type="protein sequence ID" value="KAF6240052.1"/>
    <property type="molecule type" value="Genomic_DNA"/>
</dbReference>
<dbReference type="PANTHER" id="PTHR12064:SF97">
    <property type="entry name" value="METAL TRANSPORTER CNNM-5"/>
    <property type="match status" value="1"/>
</dbReference>
<evidence type="ECO:0000256" key="4">
    <source>
        <dbReference type="ARBA" id="ARBA00022989"/>
    </source>
</evidence>
<feature type="domain" description="CNNM transmembrane" evidence="11">
    <location>
        <begin position="64"/>
        <end position="249"/>
    </location>
</feature>
<feature type="transmembrane region" description="Helical" evidence="9">
    <location>
        <begin position="68"/>
        <end position="94"/>
    </location>
</feature>
<dbReference type="GO" id="GO:0010960">
    <property type="term" value="P:magnesium ion homeostasis"/>
    <property type="evidence" value="ECO:0007669"/>
    <property type="project" value="InterPro"/>
</dbReference>
<dbReference type="GO" id="GO:0005737">
    <property type="term" value="C:cytoplasm"/>
    <property type="evidence" value="ECO:0007669"/>
    <property type="project" value="TreeGrafter"/>
</dbReference>
<proteinExistence type="predicted"/>
<feature type="region of interest" description="Disordered" evidence="8">
    <location>
        <begin position="598"/>
        <end position="731"/>
    </location>
</feature>
<dbReference type="AlphaFoldDB" id="A0A8H6G413"/>
<evidence type="ECO:0008006" key="14">
    <source>
        <dbReference type="Google" id="ProtNLM"/>
    </source>
</evidence>
<evidence type="ECO:0000256" key="6">
    <source>
        <dbReference type="PROSITE-ProRule" id="PRU00703"/>
    </source>
</evidence>
<evidence type="ECO:0000256" key="3">
    <source>
        <dbReference type="ARBA" id="ARBA00022737"/>
    </source>
</evidence>
<keyword evidence="3" id="KW-0677">Repeat</keyword>
<evidence type="ECO:0000256" key="5">
    <source>
        <dbReference type="ARBA" id="ARBA00023136"/>
    </source>
</evidence>
<dbReference type="GeneID" id="59283336"/>
<dbReference type="GO" id="GO:0030026">
    <property type="term" value="P:intracellular manganese ion homeostasis"/>
    <property type="evidence" value="ECO:0007669"/>
    <property type="project" value="TreeGrafter"/>
</dbReference>
<dbReference type="SUPFAM" id="SSF54631">
    <property type="entry name" value="CBS-domain pair"/>
    <property type="match status" value="1"/>
</dbReference>
<evidence type="ECO:0000256" key="1">
    <source>
        <dbReference type="ARBA" id="ARBA00004141"/>
    </source>
</evidence>
<reference evidence="12 13" key="1">
    <citation type="journal article" date="2020" name="Genomics">
        <title>Complete, high-quality genomes from long-read metagenomic sequencing of two wolf lichen thalli reveals enigmatic genome architecture.</title>
        <authorList>
            <person name="McKenzie S.K."/>
            <person name="Walston R.F."/>
            <person name="Allen J.L."/>
        </authorList>
    </citation>
    <scope>NUCLEOTIDE SEQUENCE [LARGE SCALE GENOMIC DNA]</scope>
    <source>
        <strain evidence="12">WasteWater2</strain>
    </source>
</reference>
<feature type="compositionally biased region" description="Polar residues" evidence="8">
    <location>
        <begin position="535"/>
        <end position="546"/>
    </location>
</feature>
<sequence length="731" mass="78574">MSNNQPPQGSGPRVTHGYTAARPLFLSLAKLFMLGFLPLLRAAPQRRGPFTVFAEDEEPPMSPDKPTLWIYLAVAIALVLLGGAFAGLTIALMGQDEIYLQVIKTSGEGSERNHAAKVLRLLERGKHWVLVTLLLGNVITNETLPIVLDRSLGGGWPAVLGSTVLIVIFGEVIPQSICVRYGLPIGAWMSPLVLILMYILSPVAWPTAKLLDRLLGEDHGTTYKKAGLKTLVTLHKSLGADGEQLNSDEVTIISAVLDLKAKSVGSIMTPMEDTFTLSADTVLNEKTMEFILGAGFSRIPIHAPDNQKNFVGMLLVKILITYDPEDAKLVRDFALATLPETRAETSCLDIVNFFQEGKSHMVLVSEFPGEDHGALGVVTLEDVIEELIGEEIIDESDVYIDVQKGLRRMNPAPKSRVPKGQVITDVEDNLADREEALIDLGEDKKDPHQAMRRHATSSDTHAHEANGRPEDLRRHSSTAYTSDREGGQKKPKPQIRDHLKHLGPSNLASRPRQTRYNTVKIKPGSGTLGDAMSKASDNSDTTPRNSIAAQGAVGAGLLSSAGKDAKDGVLAVAAGYGSIPLGASPPSPNKSRRGLAALAENGDREREEDSPGENRTGSKHRSRVNSESTLGSMHSGTKSPPKTKRGAARSGSITEQIVDAGGIKKTVLEMTSSSDSGEGGAQVQGDEPSDVPDGRKENTPAAESKKKKRRRKTRKGGSVDNEDTPLLGNGH</sequence>
<keyword evidence="6" id="KW-0129">CBS domain</keyword>
<feature type="compositionally biased region" description="Basic residues" evidence="8">
    <location>
        <begin position="489"/>
        <end position="501"/>
    </location>
</feature>
<feature type="transmembrane region" description="Helical" evidence="9">
    <location>
        <begin position="20"/>
        <end position="40"/>
    </location>
</feature>
<dbReference type="FunFam" id="3.10.580.10:FF:000006">
    <property type="entry name" value="DUF21 and CBS domain protein"/>
    <property type="match status" value="1"/>
</dbReference>
<feature type="region of interest" description="Disordered" evidence="8">
    <location>
        <begin position="440"/>
        <end position="546"/>
    </location>
</feature>
<keyword evidence="2 7" id="KW-0812">Transmembrane</keyword>
<dbReference type="Proteomes" id="UP000578531">
    <property type="component" value="Unassembled WGS sequence"/>
</dbReference>
<feature type="compositionally biased region" description="Polar residues" evidence="8">
    <location>
        <begin position="625"/>
        <end position="640"/>
    </location>
</feature>
<accession>A0A8H6G413</accession>
<dbReference type="InterPro" id="IPR002550">
    <property type="entry name" value="CNNM"/>
</dbReference>
<comment type="subcellular location">
    <subcellularLocation>
        <location evidence="1">Membrane</location>
        <topology evidence="1">Multi-pass membrane protein</topology>
    </subcellularLocation>
</comment>
<feature type="transmembrane region" description="Helical" evidence="9">
    <location>
        <begin position="154"/>
        <end position="173"/>
    </location>
</feature>
<evidence type="ECO:0000313" key="12">
    <source>
        <dbReference type="EMBL" id="KAF6240052.1"/>
    </source>
</evidence>
<dbReference type="PANTHER" id="PTHR12064">
    <property type="entry name" value="METAL TRANSPORTER CNNM"/>
    <property type="match status" value="1"/>
</dbReference>
<dbReference type="RefSeq" id="XP_037169321.1">
    <property type="nucleotide sequence ID" value="XM_037303599.1"/>
</dbReference>
<feature type="compositionally biased region" description="Basic and acidic residues" evidence="8">
    <location>
        <begin position="460"/>
        <end position="474"/>
    </location>
</feature>
<evidence type="ECO:0000259" key="11">
    <source>
        <dbReference type="PROSITE" id="PS51846"/>
    </source>
</evidence>
<dbReference type="InterPro" id="IPR046342">
    <property type="entry name" value="CBS_dom_sf"/>
</dbReference>
<protein>
    <recommendedName>
        <fullName evidence="14">DUF21-domain-containing protein</fullName>
    </recommendedName>
</protein>
<organism evidence="12 13">
    <name type="scientific">Letharia columbiana</name>
    <dbReference type="NCBI Taxonomy" id="112416"/>
    <lineage>
        <taxon>Eukaryota</taxon>
        <taxon>Fungi</taxon>
        <taxon>Dikarya</taxon>
        <taxon>Ascomycota</taxon>
        <taxon>Pezizomycotina</taxon>
        <taxon>Lecanoromycetes</taxon>
        <taxon>OSLEUM clade</taxon>
        <taxon>Lecanoromycetidae</taxon>
        <taxon>Lecanorales</taxon>
        <taxon>Lecanorineae</taxon>
        <taxon>Parmeliaceae</taxon>
        <taxon>Letharia</taxon>
    </lineage>
</organism>
<dbReference type="InterPro" id="IPR000644">
    <property type="entry name" value="CBS_dom"/>
</dbReference>
<dbReference type="Gene3D" id="3.10.580.10">
    <property type="entry name" value="CBS-domain"/>
    <property type="match status" value="1"/>
</dbReference>
<keyword evidence="13" id="KW-1185">Reference proteome</keyword>
<feature type="compositionally biased region" description="Basic residues" evidence="8">
    <location>
        <begin position="705"/>
        <end position="715"/>
    </location>
</feature>
<gene>
    <name evidence="12" type="ORF">HO173_001662</name>
</gene>
<dbReference type="OrthoDB" id="5353557at2759"/>
<evidence type="ECO:0000256" key="7">
    <source>
        <dbReference type="PROSITE-ProRule" id="PRU01193"/>
    </source>
</evidence>
<comment type="caution">
    <text evidence="12">The sequence shown here is derived from an EMBL/GenBank/DDBJ whole genome shotgun (WGS) entry which is preliminary data.</text>
</comment>
<name>A0A8H6G413_9LECA</name>
<dbReference type="Pfam" id="PF01595">
    <property type="entry name" value="CNNM"/>
    <property type="match status" value="1"/>
</dbReference>
<dbReference type="InterPro" id="IPR045095">
    <property type="entry name" value="ACDP"/>
</dbReference>
<evidence type="ECO:0000256" key="2">
    <source>
        <dbReference type="ARBA" id="ARBA00022692"/>
    </source>
</evidence>
<evidence type="ECO:0000313" key="13">
    <source>
        <dbReference type="Proteomes" id="UP000578531"/>
    </source>
</evidence>
<dbReference type="PROSITE" id="PS51371">
    <property type="entry name" value="CBS"/>
    <property type="match status" value="1"/>
</dbReference>
<feature type="domain" description="CBS" evidence="10">
    <location>
        <begin position="329"/>
        <end position="395"/>
    </location>
</feature>
<evidence type="ECO:0000256" key="8">
    <source>
        <dbReference type="SAM" id="MobiDB-lite"/>
    </source>
</evidence>
<dbReference type="PROSITE" id="PS51846">
    <property type="entry name" value="CNNM"/>
    <property type="match status" value="1"/>
</dbReference>
<feature type="compositionally biased region" description="Basic and acidic residues" evidence="8">
    <location>
        <begin position="440"/>
        <end position="449"/>
    </location>
</feature>
<evidence type="ECO:0000256" key="9">
    <source>
        <dbReference type="SAM" id="Phobius"/>
    </source>
</evidence>
<dbReference type="GO" id="GO:0016020">
    <property type="term" value="C:membrane"/>
    <property type="evidence" value="ECO:0007669"/>
    <property type="project" value="UniProtKB-SubCell"/>
</dbReference>
<dbReference type="InterPro" id="IPR044751">
    <property type="entry name" value="Ion_transp-like_CBS"/>
</dbReference>
<evidence type="ECO:0000259" key="10">
    <source>
        <dbReference type="PROSITE" id="PS51371"/>
    </source>
</evidence>